<sequence length="214" mass="24201">MKNNRKILIGILTVVFAILLAACGKSSEESDAKLENQSQNNNISQNTTDDSSNEDSTENTSNTDKTDTENNDTNEKMDSSNNVPAKAEDSSTHNATVSLKDEYLNKLNETKKEMDEMKPTDSSTFAAKKVEGDRFDVWDGLLNEVYGILKEQLSTEEMDQLKIEQRNWIKYRDNTALEASQKYKGGTQEHLEYVAVLANLTEERCYKLVEGYMK</sequence>
<feature type="compositionally biased region" description="Basic and acidic residues" evidence="1">
    <location>
        <begin position="64"/>
        <end position="78"/>
    </location>
</feature>
<dbReference type="Pfam" id="PF07007">
    <property type="entry name" value="LprI"/>
    <property type="match status" value="1"/>
</dbReference>
<evidence type="ECO:0000313" key="3">
    <source>
        <dbReference type="EMBL" id="EKN71291.1"/>
    </source>
</evidence>
<dbReference type="InterPro" id="IPR009739">
    <property type="entry name" value="LprI-like_N"/>
</dbReference>
<dbReference type="AlphaFoldDB" id="K6ECW6"/>
<dbReference type="STRING" id="1117379.BABA_02392"/>
<comment type="caution">
    <text evidence="3">The sequence shown here is derived from an EMBL/GenBank/DDBJ whole genome shotgun (WGS) entry which is preliminary data.</text>
</comment>
<gene>
    <name evidence="3" type="ORF">BABA_02392</name>
</gene>
<name>K6ECW6_9BACI</name>
<organism evidence="3 4">
    <name type="scientific">Neobacillus bataviensis LMG 21833</name>
    <dbReference type="NCBI Taxonomy" id="1117379"/>
    <lineage>
        <taxon>Bacteria</taxon>
        <taxon>Bacillati</taxon>
        <taxon>Bacillota</taxon>
        <taxon>Bacilli</taxon>
        <taxon>Bacillales</taxon>
        <taxon>Bacillaceae</taxon>
        <taxon>Neobacillus</taxon>
    </lineage>
</organism>
<accession>K6ECW6</accession>
<dbReference type="Proteomes" id="UP000006316">
    <property type="component" value="Unassembled WGS sequence"/>
</dbReference>
<dbReference type="EMBL" id="AJLS01000012">
    <property type="protein sequence ID" value="EKN71291.1"/>
    <property type="molecule type" value="Genomic_DNA"/>
</dbReference>
<dbReference type="PROSITE" id="PS51257">
    <property type="entry name" value="PROKAR_LIPOPROTEIN"/>
    <property type="match status" value="1"/>
</dbReference>
<dbReference type="PANTHER" id="PTHR39176:SF1">
    <property type="entry name" value="PERIPLASMIC PROTEIN"/>
    <property type="match status" value="1"/>
</dbReference>
<keyword evidence="4" id="KW-1185">Reference proteome</keyword>
<dbReference type="eggNOG" id="COG3755">
    <property type="taxonomic scope" value="Bacteria"/>
</dbReference>
<feature type="domain" description="Lysozyme inhibitor LprI-like N-terminal" evidence="2">
    <location>
        <begin position="122"/>
        <end position="208"/>
    </location>
</feature>
<evidence type="ECO:0000256" key="1">
    <source>
        <dbReference type="SAM" id="MobiDB-lite"/>
    </source>
</evidence>
<feature type="region of interest" description="Disordered" evidence="1">
    <location>
        <begin position="30"/>
        <end position="102"/>
    </location>
</feature>
<dbReference type="PANTHER" id="PTHR39176">
    <property type="entry name" value="PERIPLASMIC PROTEIN-RELATED"/>
    <property type="match status" value="1"/>
</dbReference>
<dbReference type="PATRIC" id="fig|1117379.3.peg.503"/>
<dbReference type="Gene3D" id="1.20.1270.180">
    <property type="match status" value="1"/>
</dbReference>
<protein>
    <recommendedName>
        <fullName evidence="2">Lysozyme inhibitor LprI-like N-terminal domain-containing protein</fullName>
    </recommendedName>
</protein>
<reference evidence="3 4" key="1">
    <citation type="journal article" date="2012" name="Front. Microbiol.">
        <title>Redundancy and modularity in membrane-associated dissimilatory nitrate reduction in Bacillus.</title>
        <authorList>
            <person name="Heylen K."/>
            <person name="Keltjens J."/>
        </authorList>
    </citation>
    <scope>NUCLEOTIDE SEQUENCE [LARGE SCALE GENOMIC DNA]</scope>
    <source>
        <strain evidence="4">LMG 21833T</strain>
    </source>
</reference>
<dbReference type="RefSeq" id="WP_007083521.1">
    <property type="nucleotide sequence ID" value="NZ_AJLS01000012.1"/>
</dbReference>
<evidence type="ECO:0000313" key="4">
    <source>
        <dbReference type="Proteomes" id="UP000006316"/>
    </source>
</evidence>
<proteinExistence type="predicted"/>
<evidence type="ECO:0000259" key="2">
    <source>
        <dbReference type="Pfam" id="PF07007"/>
    </source>
</evidence>
<dbReference type="OrthoDB" id="2438161at2"/>
<feature type="compositionally biased region" description="Low complexity" evidence="1">
    <location>
        <begin position="36"/>
        <end position="50"/>
    </location>
</feature>